<comment type="caution">
    <text evidence="1">The sequence shown here is derived from an EMBL/GenBank/DDBJ whole genome shotgun (WGS) entry which is preliminary data.</text>
</comment>
<gene>
    <name evidence="1" type="ORF">Taro_053275</name>
</gene>
<protein>
    <submittedName>
        <fullName evidence="1">Uncharacterized protein</fullName>
    </submittedName>
</protein>
<organism evidence="1 2">
    <name type="scientific">Colocasia esculenta</name>
    <name type="common">Wild taro</name>
    <name type="synonym">Arum esculentum</name>
    <dbReference type="NCBI Taxonomy" id="4460"/>
    <lineage>
        <taxon>Eukaryota</taxon>
        <taxon>Viridiplantae</taxon>
        <taxon>Streptophyta</taxon>
        <taxon>Embryophyta</taxon>
        <taxon>Tracheophyta</taxon>
        <taxon>Spermatophyta</taxon>
        <taxon>Magnoliopsida</taxon>
        <taxon>Liliopsida</taxon>
        <taxon>Araceae</taxon>
        <taxon>Aroideae</taxon>
        <taxon>Colocasieae</taxon>
        <taxon>Colocasia</taxon>
    </lineage>
</organism>
<keyword evidence="2" id="KW-1185">Reference proteome</keyword>
<dbReference type="AlphaFoldDB" id="A0A843XMN5"/>
<reference evidence="1" key="1">
    <citation type="submission" date="2017-07" db="EMBL/GenBank/DDBJ databases">
        <title>Taro Niue Genome Assembly and Annotation.</title>
        <authorList>
            <person name="Atibalentja N."/>
            <person name="Keating K."/>
            <person name="Fields C.J."/>
        </authorList>
    </citation>
    <scope>NUCLEOTIDE SEQUENCE</scope>
    <source>
        <strain evidence="1">Niue_2</strain>
        <tissue evidence="1">Leaf</tissue>
    </source>
</reference>
<name>A0A843XMN5_COLES</name>
<dbReference type="Proteomes" id="UP000652761">
    <property type="component" value="Unassembled WGS sequence"/>
</dbReference>
<dbReference type="EMBL" id="NMUH01009646">
    <property type="protein sequence ID" value="MQM20257.1"/>
    <property type="molecule type" value="Genomic_DNA"/>
</dbReference>
<evidence type="ECO:0000313" key="1">
    <source>
        <dbReference type="EMBL" id="MQM20257.1"/>
    </source>
</evidence>
<sequence>MEEMIGGVRWHRQEVRTITCWITYEGKEMRTVADKLKVVDLHVPKNKIQDIKLTQHSSTSSSIASMGDAYEQVLLQLRTSLRHCKP</sequence>
<evidence type="ECO:0000313" key="2">
    <source>
        <dbReference type="Proteomes" id="UP000652761"/>
    </source>
</evidence>
<proteinExistence type="predicted"/>
<accession>A0A843XMN5</accession>